<keyword evidence="1" id="KW-1133">Transmembrane helix</keyword>
<proteinExistence type="predicted"/>
<dbReference type="Pfam" id="PF13584">
    <property type="entry name" value="BatD"/>
    <property type="match status" value="1"/>
</dbReference>
<keyword evidence="1" id="KW-0812">Transmembrane</keyword>
<gene>
    <name evidence="3" type="ORF">GCM10009105_26590</name>
</gene>
<reference evidence="3 4" key="1">
    <citation type="journal article" date="2019" name="Int. J. Syst. Evol. Microbiol.">
        <title>The Global Catalogue of Microorganisms (GCM) 10K type strain sequencing project: providing services to taxonomists for standard genome sequencing and annotation.</title>
        <authorList>
            <consortium name="The Broad Institute Genomics Platform"/>
            <consortium name="The Broad Institute Genome Sequencing Center for Infectious Disease"/>
            <person name="Wu L."/>
            <person name="Ma J."/>
        </authorList>
    </citation>
    <scope>NUCLEOTIDE SEQUENCE [LARGE SCALE GENOMIC DNA]</scope>
    <source>
        <strain evidence="3 4">JCM 15421</strain>
    </source>
</reference>
<dbReference type="Proteomes" id="UP001501523">
    <property type="component" value="Unassembled WGS sequence"/>
</dbReference>
<keyword evidence="1" id="KW-0472">Membrane</keyword>
<sequence>MIAFADASGVRAWLDRDTMQLGETVTLNVEAEGGSSAQPDFSALAQDFNLTGTQSSQQISIINGTRSAKTLWAVGLEPKREGRITIAPIAVGNARTEPIQLSVLAQAAGTQAKPGGDVFLEVSAEPLTPYVQQEVRYIAKLYYAFDLTDGNLGEPQADGIGVQRLGQDKSYVATLNGRRYHVVERHYALTPERSGAIAIPALAFRGTALDVTDPTGFFSRGRSVGARSDPMQLEVRPKPAQWTDSNWLPAASLLLKDETELPSEIHVGDPVTRTIRLQAQGLGFEQLPELSLAAPDGAEVYPDKADTRTRDDGEWLYGERVRKFAFVPNRGGTLTIPGLKVQWWDTVRDRAETAELPPHTIRVLPVAGSAASAATSTGTVPASNAVVPGIAQIAPSPPAKAAAPKRLRVWRALAILGFALWLITLALWWRSRRVMPIAKAAATVLPDSSSQRAAFLRACSLSEFAAAERVLVAWARAERADVRNLGELVARLGDAVQRDALVDLQRARYAGASPQGLATRLTQAFKGGIAWRDRPVPQASASALPALYPERD</sequence>
<evidence type="ECO:0000256" key="1">
    <source>
        <dbReference type="SAM" id="Phobius"/>
    </source>
</evidence>
<dbReference type="Pfam" id="PF25607">
    <property type="entry name" value="DUF7939"/>
    <property type="match status" value="1"/>
</dbReference>
<evidence type="ECO:0000259" key="2">
    <source>
        <dbReference type="Pfam" id="PF25607"/>
    </source>
</evidence>
<accession>A0ABN1IPJ9</accession>
<dbReference type="PANTHER" id="PTHR40940">
    <property type="entry name" value="PROTEIN BATD-RELATED"/>
    <property type="match status" value="1"/>
</dbReference>
<keyword evidence="4" id="KW-1185">Reference proteome</keyword>
<evidence type="ECO:0000313" key="3">
    <source>
        <dbReference type="EMBL" id="GAA0718724.1"/>
    </source>
</evidence>
<comment type="caution">
    <text evidence="3">The sequence shown here is derived from an EMBL/GenBank/DDBJ whole genome shotgun (WGS) entry which is preliminary data.</text>
</comment>
<dbReference type="InterPro" id="IPR025738">
    <property type="entry name" value="BatD"/>
</dbReference>
<protein>
    <submittedName>
        <fullName evidence="3">BatD family protein</fullName>
    </submittedName>
</protein>
<organism evidence="3 4">
    <name type="scientific">Dokdonella soli</name>
    <dbReference type="NCBI Taxonomy" id="529810"/>
    <lineage>
        <taxon>Bacteria</taxon>
        <taxon>Pseudomonadati</taxon>
        <taxon>Pseudomonadota</taxon>
        <taxon>Gammaproteobacteria</taxon>
        <taxon>Lysobacterales</taxon>
        <taxon>Rhodanobacteraceae</taxon>
        <taxon>Dokdonella</taxon>
    </lineage>
</organism>
<name>A0ABN1IPJ9_9GAMM</name>
<feature type="transmembrane region" description="Helical" evidence="1">
    <location>
        <begin position="409"/>
        <end position="429"/>
    </location>
</feature>
<feature type="domain" description="DUF7939" evidence="2">
    <location>
        <begin position="450"/>
        <end position="526"/>
    </location>
</feature>
<dbReference type="PANTHER" id="PTHR40940:SF1">
    <property type="entry name" value="PROTEIN BATD"/>
    <property type="match status" value="1"/>
</dbReference>
<evidence type="ECO:0000313" key="4">
    <source>
        <dbReference type="Proteomes" id="UP001501523"/>
    </source>
</evidence>
<dbReference type="InterPro" id="IPR057699">
    <property type="entry name" value="DUF7939"/>
</dbReference>
<dbReference type="EMBL" id="BAAAEU010000023">
    <property type="protein sequence ID" value="GAA0718724.1"/>
    <property type="molecule type" value="Genomic_DNA"/>
</dbReference>